<dbReference type="KEGG" id="api:115034917"/>
<evidence type="ECO:0000256" key="1">
    <source>
        <dbReference type="ARBA" id="ARBA00004123"/>
    </source>
</evidence>
<evidence type="ECO:0000313" key="7">
    <source>
        <dbReference type="Proteomes" id="UP000007819"/>
    </source>
</evidence>
<dbReference type="EnsemblMetazoa" id="XM_029492453.1">
    <property type="protein sequence ID" value="XP_029348313.1"/>
    <property type="gene ID" value="LOC115034917"/>
</dbReference>
<keyword evidence="5" id="KW-0539">Nucleus</keyword>
<dbReference type="GeneID" id="115034917"/>
<dbReference type="AlphaFoldDB" id="A0A8R2JVC7"/>
<proteinExistence type="predicted"/>
<dbReference type="PANTHER" id="PTHR46481">
    <property type="entry name" value="ZINC FINGER BED DOMAIN-CONTAINING PROTEIN 4"/>
    <property type="match status" value="1"/>
</dbReference>
<keyword evidence="3" id="KW-0863">Zinc-finger</keyword>
<evidence type="ECO:0000313" key="6">
    <source>
        <dbReference type="EnsemblMetazoa" id="XP_029348313.1"/>
    </source>
</evidence>
<keyword evidence="2" id="KW-0479">Metal-binding</keyword>
<dbReference type="RefSeq" id="XP_029348313.1">
    <property type="nucleotide sequence ID" value="XM_029492453.1"/>
</dbReference>
<name>A0A8R2JVC7_ACYPI</name>
<dbReference type="GO" id="GO:0008270">
    <property type="term" value="F:zinc ion binding"/>
    <property type="evidence" value="ECO:0007669"/>
    <property type="project" value="UniProtKB-KW"/>
</dbReference>
<reference evidence="7" key="1">
    <citation type="submission" date="2010-06" db="EMBL/GenBank/DDBJ databases">
        <authorList>
            <person name="Jiang H."/>
            <person name="Abraham K."/>
            <person name="Ali S."/>
            <person name="Alsbrooks S.L."/>
            <person name="Anim B.N."/>
            <person name="Anosike U.S."/>
            <person name="Attaway T."/>
            <person name="Bandaranaike D.P."/>
            <person name="Battles P.K."/>
            <person name="Bell S.N."/>
            <person name="Bell A.V."/>
            <person name="Beltran B."/>
            <person name="Bickham C."/>
            <person name="Bustamante Y."/>
            <person name="Caleb T."/>
            <person name="Canada A."/>
            <person name="Cardenas V."/>
            <person name="Carter K."/>
            <person name="Chacko J."/>
            <person name="Chandrabose M.N."/>
            <person name="Chavez D."/>
            <person name="Chavez A."/>
            <person name="Chen L."/>
            <person name="Chu H.-S."/>
            <person name="Claassen K.J."/>
            <person name="Cockrell R."/>
            <person name="Collins M."/>
            <person name="Cooper J.A."/>
            <person name="Cree A."/>
            <person name="Curry S.M."/>
            <person name="Da Y."/>
            <person name="Dao M.D."/>
            <person name="Das B."/>
            <person name="Davila M.-L."/>
            <person name="Davy-Carroll L."/>
            <person name="Denson S."/>
            <person name="Dinh H."/>
            <person name="Ebong V.E."/>
            <person name="Edwards J.R."/>
            <person name="Egan A."/>
            <person name="El-Daye J."/>
            <person name="Escobedo L."/>
            <person name="Fernandez S."/>
            <person name="Fernando P.R."/>
            <person name="Flagg N."/>
            <person name="Forbes L.D."/>
            <person name="Fowler R.G."/>
            <person name="Fu Q."/>
            <person name="Gabisi R.A."/>
            <person name="Ganer J."/>
            <person name="Garbino Pronczuk A."/>
            <person name="Garcia R.M."/>
            <person name="Garner T."/>
            <person name="Garrett T.E."/>
            <person name="Gonzalez D.A."/>
            <person name="Hamid H."/>
            <person name="Hawkins E.S."/>
            <person name="Hirani K."/>
            <person name="Hogues M.E."/>
            <person name="Hollins B."/>
            <person name="Hsiao C.-H."/>
            <person name="Jabil R."/>
            <person name="James M.L."/>
            <person name="Jhangiani S.N."/>
            <person name="Johnson B."/>
            <person name="Johnson Q."/>
            <person name="Joshi V."/>
            <person name="Kalu J.B."/>
            <person name="Kam C."/>
            <person name="Kashfia A."/>
            <person name="Keebler J."/>
            <person name="Kisamo H."/>
            <person name="Kovar C.L."/>
            <person name="Lago L.A."/>
            <person name="Lai C.-Y."/>
            <person name="Laidlaw J."/>
            <person name="Lara F."/>
            <person name="Le T.-K."/>
            <person name="Lee S.L."/>
            <person name="Legall F.H."/>
            <person name="Lemon S.J."/>
            <person name="Lewis L.R."/>
            <person name="Li B."/>
            <person name="Liu Y."/>
            <person name="Liu Y.-S."/>
            <person name="Lopez J."/>
            <person name="Lozado R.J."/>
            <person name="Lu J."/>
            <person name="Madu R.C."/>
            <person name="Maheshwari M."/>
            <person name="Maheshwari R."/>
            <person name="Malloy K."/>
            <person name="Martinez E."/>
            <person name="Mathew T."/>
            <person name="Mercado I.C."/>
            <person name="Mercado C."/>
            <person name="Meyer B."/>
            <person name="Montgomery K."/>
            <person name="Morgan M.B."/>
            <person name="Munidasa M."/>
            <person name="Nazareth L.V."/>
            <person name="Nelson J."/>
            <person name="Ng B.M."/>
            <person name="Nguyen N.B."/>
            <person name="Nguyen P.Q."/>
            <person name="Nguyen T."/>
            <person name="Obregon M."/>
            <person name="Okwuonu G.O."/>
            <person name="Onwere C.G."/>
            <person name="Orozco G."/>
            <person name="Parra A."/>
            <person name="Patel S."/>
            <person name="Patil S."/>
            <person name="Perez A."/>
            <person name="Perez Y."/>
            <person name="Pham C."/>
            <person name="Primus E.L."/>
            <person name="Pu L.-L."/>
            <person name="Puazo M."/>
            <person name="Qin X."/>
            <person name="Quiroz J.B."/>
            <person name="Reese J."/>
            <person name="Richards S."/>
            <person name="Rives C.M."/>
            <person name="Robberts R."/>
            <person name="Ruiz S.J."/>
            <person name="Ruiz M.J."/>
            <person name="Santibanez J."/>
            <person name="Schneider B.W."/>
            <person name="Sisson I."/>
            <person name="Smith M."/>
            <person name="Sodergren E."/>
            <person name="Song X.-Z."/>
            <person name="Song B.B."/>
            <person name="Summersgill H."/>
            <person name="Thelus R."/>
            <person name="Thornton R.D."/>
            <person name="Trejos Z.Y."/>
            <person name="Usmani K."/>
            <person name="Vattathil S."/>
            <person name="Villasana D."/>
            <person name="Walker D.L."/>
            <person name="Wang S."/>
            <person name="Wang K."/>
            <person name="White C.S."/>
            <person name="Williams A.C."/>
            <person name="Williamson J."/>
            <person name="Wilson K."/>
            <person name="Woghiren I.O."/>
            <person name="Woodworth J.R."/>
            <person name="Worley K.C."/>
            <person name="Wright R.A."/>
            <person name="Wu W."/>
            <person name="Young L."/>
            <person name="Zhang L."/>
            <person name="Zhang J."/>
            <person name="Zhu Y."/>
            <person name="Muzny D.M."/>
            <person name="Weinstock G."/>
            <person name="Gibbs R.A."/>
        </authorList>
    </citation>
    <scope>NUCLEOTIDE SEQUENCE [LARGE SCALE GENOMIC DNA]</scope>
    <source>
        <strain evidence="7">LSR1</strain>
    </source>
</reference>
<dbReference type="InterPro" id="IPR012337">
    <property type="entry name" value="RNaseH-like_sf"/>
</dbReference>
<dbReference type="Proteomes" id="UP000007819">
    <property type="component" value="Unassembled WGS sequence"/>
</dbReference>
<keyword evidence="4" id="KW-0862">Zinc</keyword>
<dbReference type="OrthoDB" id="6629021at2759"/>
<protein>
    <submittedName>
        <fullName evidence="6">Uncharacterized protein</fullName>
    </submittedName>
</protein>
<evidence type="ECO:0000256" key="3">
    <source>
        <dbReference type="ARBA" id="ARBA00022771"/>
    </source>
</evidence>
<reference evidence="6" key="2">
    <citation type="submission" date="2022-06" db="UniProtKB">
        <authorList>
            <consortium name="EnsemblMetazoa"/>
        </authorList>
    </citation>
    <scope>IDENTIFICATION</scope>
</reference>
<keyword evidence="7" id="KW-1185">Reference proteome</keyword>
<dbReference type="InterPro" id="IPR052035">
    <property type="entry name" value="ZnF_BED_domain_contain"/>
</dbReference>
<dbReference type="SUPFAM" id="SSF53098">
    <property type="entry name" value="Ribonuclease H-like"/>
    <property type="match status" value="1"/>
</dbReference>
<dbReference type="GO" id="GO:0005634">
    <property type="term" value="C:nucleus"/>
    <property type="evidence" value="ECO:0007669"/>
    <property type="project" value="UniProtKB-SubCell"/>
</dbReference>
<organism evidence="6 7">
    <name type="scientific">Acyrthosiphon pisum</name>
    <name type="common">Pea aphid</name>
    <dbReference type="NCBI Taxonomy" id="7029"/>
    <lineage>
        <taxon>Eukaryota</taxon>
        <taxon>Metazoa</taxon>
        <taxon>Ecdysozoa</taxon>
        <taxon>Arthropoda</taxon>
        <taxon>Hexapoda</taxon>
        <taxon>Insecta</taxon>
        <taxon>Pterygota</taxon>
        <taxon>Neoptera</taxon>
        <taxon>Paraneoptera</taxon>
        <taxon>Hemiptera</taxon>
        <taxon>Sternorrhyncha</taxon>
        <taxon>Aphidomorpha</taxon>
        <taxon>Aphidoidea</taxon>
        <taxon>Aphididae</taxon>
        <taxon>Macrosiphini</taxon>
        <taxon>Acyrthosiphon</taxon>
    </lineage>
</organism>
<accession>A0A8R2JVC7</accession>
<comment type="subcellular location">
    <subcellularLocation>
        <location evidence="1">Nucleus</location>
    </subcellularLocation>
</comment>
<evidence type="ECO:0000256" key="5">
    <source>
        <dbReference type="ARBA" id="ARBA00023242"/>
    </source>
</evidence>
<sequence>MGRKRTSPVHKYFKFNVSTGKSECQIESCGHELVGEHAKNLERHVESLHYEIFEKNLSAKSRGIEKRQINNYEHTTIKQKPMTQPKLHFENKKSKCISIELTAYQLMNACTELVTVNGRPFELIEDSGFRKILNPLLKGMACLDNGCNVINKRNVRSNVIDKSNEVVANIKELVKNKLLCLKMDCASRKDKSILGINVQYAAADTTVTTLHTLAMIELTQQHTAEYLKEKVNEVLKVFEIKKQQILTITTDNARNFVKMVDLMHKESYDEELLEDNTNNNPISEDLELEPLDGLEDDLVIAISNENNDFDFEEQTMKPLHVLIRCSVHTLQLCVEDALKSTSDRKFISKMREIVKKLRTPTVFRMIKSLHPQAKKAIIDVETRWGSSCDMLNRLLELKDVCKDVSDTFKELNVTDDQWQKTDILVKALLPAKQATVQLQKEDLTIGDFYGIWLRCYRDTKKVGSGLSKSLSTSMERREKLLLDNPIFLAGIYLDPRFQCLLDNDSKCKSINILVDVWKMILWLDKSSRPITNDEIIVSPTHCEVDNHNLSNVEDDDLENFIKTKTCVSIQEQNESVEAIPIRLLLQSYDNIPRLHHSSGIRQYWQDLKLIKPELFRLAQVILSVPVTQVSTELF</sequence>
<dbReference type="PANTHER" id="PTHR46481:SF10">
    <property type="entry name" value="ZINC FINGER BED DOMAIN-CONTAINING PROTEIN 39"/>
    <property type="match status" value="1"/>
</dbReference>
<evidence type="ECO:0000256" key="2">
    <source>
        <dbReference type="ARBA" id="ARBA00022723"/>
    </source>
</evidence>
<evidence type="ECO:0000256" key="4">
    <source>
        <dbReference type="ARBA" id="ARBA00022833"/>
    </source>
</evidence>